<dbReference type="Proteomes" id="UP000800035">
    <property type="component" value="Unassembled WGS sequence"/>
</dbReference>
<feature type="compositionally biased region" description="Basic and acidic residues" evidence="1">
    <location>
        <begin position="26"/>
        <end position="41"/>
    </location>
</feature>
<feature type="region of interest" description="Disordered" evidence="1">
    <location>
        <begin position="507"/>
        <end position="530"/>
    </location>
</feature>
<feature type="region of interest" description="Disordered" evidence="1">
    <location>
        <begin position="1"/>
        <end position="49"/>
    </location>
</feature>
<dbReference type="OrthoDB" id="3675232at2759"/>
<dbReference type="EMBL" id="ML977028">
    <property type="protein sequence ID" value="KAF1950151.1"/>
    <property type="molecule type" value="Genomic_DNA"/>
</dbReference>
<name>A0A6A5TC31_9PLEO</name>
<gene>
    <name evidence="2" type="ORF">CC80DRAFT_554611</name>
</gene>
<protein>
    <submittedName>
        <fullName evidence="2">Uncharacterized protein</fullName>
    </submittedName>
</protein>
<dbReference type="AlphaFoldDB" id="A0A6A5TC31"/>
<organism evidence="2 3">
    <name type="scientific">Byssothecium circinans</name>
    <dbReference type="NCBI Taxonomy" id="147558"/>
    <lineage>
        <taxon>Eukaryota</taxon>
        <taxon>Fungi</taxon>
        <taxon>Dikarya</taxon>
        <taxon>Ascomycota</taxon>
        <taxon>Pezizomycotina</taxon>
        <taxon>Dothideomycetes</taxon>
        <taxon>Pleosporomycetidae</taxon>
        <taxon>Pleosporales</taxon>
        <taxon>Massarineae</taxon>
        <taxon>Massarinaceae</taxon>
        <taxon>Byssothecium</taxon>
    </lineage>
</organism>
<reference evidence="2" key="1">
    <citation type="journal article" date="2020" name="Stud. Mycol.">
        <title>101 Dothideomycetes genomes: a test case for predicting lifestyles and emergence of pathogens.</title>
        <authorList>
            <person name="Haridas S."/>
            <person name="Albert R."/>
            <person name="Binder M."/>
            <person name="Bloem J."/>
            <person name="Labutti K."/>
            <person name="Salamov A."/>
            <person name="Andreopoulos B."/>
            <person name="Baker S."/>
            <person name="Barry K."/>
            <person name="Bills G."/>
            <person name="Bluhm B."/>
            <person name="Cannon C."/>
            <person name="Castanera R."/>
            <person name="Culley D."/>
            <person name="Daum C."/>
            <person name="Ezra D."/>
            <person name="Gonzalez J."/>
            <person name="Henrissat B."/>
            <person name="Kuo A."/>
            <person name="Liang C."/>
            <person name="Lipzen A."/>
            <person name="Lutzoni F."/>
            <person name="Magnuson J."/>
            <person name="Mondo S."/>
            <person name="Nolan M."/>
            <person name="Ohm R."/>
            <person name="Pangilinan J."/>
            <person name="Park H.-J."/>
            <person name="Ramirez L."/>
            <person name="Alfaro M."/>
            <person name="Sun H."/>
            <person name="Tritt A."/>
            <person name="Yoshinaga Y."/>
            <person name="Zwiers L.-H."/>
            <person name="Turgeon B."/>
            <person name="Goodwin S."/>
            <person name="Spatafora J."/>
            <person name="Crous P."/>
            <person name="Grigoriev I."/>
        </authorList>
    </citation>
    <scope>NUCLEOTIDE SEQUENCE</scope>
    <source>
        <strain evidence="2">CBS 675.92</strain>
    </source>
</reference>
<accession>A0A6A5TC31</accession>
<evidence type="ECO:0000256" key="1">
    <source>
        <dbReference type="SAM" id="MobiDB-lite"/>
    </source>
</evidence>
<keyword evidence="3" id="KW-1185">Reference proteome</keyword>
<sequence length="530" mass="59233">MEAIQAAADQHADPTIPHEPNQDPQPKSHADRRKPALRDAPHQSIPFPSGPANITVLELLTFLPRCLQSQDVIERFLNNGGGQSLFSKMMKHQRWLAPEDNGILKTMQTAMRKNGPNEGCAPWNPGTHQVPEDWDSTSIAVTGFRVPVNTNSSDSSYYAIPFHELADGVRRFPSGPDALDLTRCVEYAENRMHEPWMYPWDYHRLLDHLGGPADVTYEHLDRFAFEWWAVKLGSKTWTRTTRKATHTSTTAPAGLVAPKVSGLEENYLNPGRVGHHIAIETEPAPTAPRPTAFRKLKLTSKKDVVAQSHDIPLRTLGKAKPTLMVAQAPAVEHAGMFPLYSMDWVAAQTGSNYVQPRKAERVVNSNADRCVKLARPGPKSAEVIVIEDSEDETDLEIDNDEDNMEIDMDITRPPLYPQSHAIKDLPDAGGAKVFTVDYSHRIPKTKPACKQPVPPQHPPEKLVAVPMDLAYDSEHEDEKHDHDKWRKHGLLGLYMDRSPKRRIPMASDATVLQGSPPHDGIFPTNLEKHD</sequence>
<proteinExistence type="predicted"/>
<evidence type="ECO:0000313" key="3">
    <source>
        <dbReference type="Proteomes" id="UP000800035"/>
    </source>
</evidence>
<evidence type="ECO:0000313" key="2">
    <source>
        <dbReference type="EMBL" id="KAF1950151.1"/>
    </source>
</evidence>